<protein>
    <submittedName>
        <fullName evidence="2">Uncharacterized protein</fullName>
    </submittedName>
</protein>
<evidence type="ECO:0000313" key="3">
    <source>
        <dbReference type="Proteomes" id="UP000095576"/>
    </source>
</evidence>
<sequence length="213" mass="24320">MYLCDFYLAVIRQYYTMHNFMKKSALILFTLVGLNIGIVAKAEQPLREKALAAKTYCVEKGFNTNYCFLVDFSIPSGKKRFFVWDFKGDSIKYSSLCAHGYGKESTPKKPVYSNVEGSYCSSLGKYKVGIRSYSKWGINVHYKLHGLESTNSNAFKRYIVLHSYTPVPTLEIYPMHLPLGISQGCPVICDDAMRKVDALLKVEKKPVLLWIYE</sequence>
<dbReference type="InterPro" id="IPR032676">
    <property type="entry name" value="YkuD_2"/>
</dbReference>
<dbReference type="PANTHER" id="PTHR38477">
    <property type="entry name" value="HYPOTHETICAL EXPORTED PROTEIN"/>
    <property type="match status" value="1"/>
</dbReference>
<dbReference type="Pfam" id="PF13645">
    <property type="entry name" value="YkuD_2"/>
    <property type="match status" value="1"/>
</dbReference>
<dbReference type="EMBL" id="AP022660">
    <property type="protein sequence ID" value="BCA50700.1"/>
    <property type="molecule type" value="Genomic_DNA"/>
</dbReference>
<evidence type="ECO:0000313" key="2">
    <source>
        <dbReference type="EMBL" id="CUQ21236.1"/>
    </source>
</evidence>
<proteinExistence type="predicted"/>
<dbReference type="Proteomes" id="UP000095576">
    <property type="component" value="Unassembled WGS sequence"/>
</dbReference>
<evidence type="ECO:0000313" key="4">
    <source>
        <dbReference type="Proteomes" id="UP000500882"/>
    </source>
</evidence>
<reference evidence="2 3" key="1">
    <citation type="submission" date="2015-09" db="EMBL/GenBank/DDBJ databases">
        <authorList>
            <consortium name="Pathogen Informatics"/>
        </authorList>
    </citation>
    <scope>NUCLEOTIDE SEQUENCE [LARGE SCALE GENOMIC DNA]</scope>
    <source>
        <strain evidence="2 3">2789STDY5834899</strain>
    </source>
</reference>
<reference evidence="1 4" key="2">
    <citation type="submission" date="2020-02" db="EMBL/GenBank/DDBJ databases">
        <title>Whole-genome sequencing and comparative analysis of the genomes of Bacteroides thetaiotaomicron and Escherichia coli isolated from a healthy resident in Vietnam.</title>
        <authorList>
            <person name="Mohsin M."/>
            <person name="Tanaka K."/>
            <person name="Kawahara R."/>
            <person name="Kondo S."/>
            <person name="Noguchi H."/>
            <person name="Motooka D."/>
            <person name="Nakamura S."/>
            <person name="Khong D.T."/>
            <person name="Nguyen T.N."/>
            <person name="Tran H.T."/>
            <person name="Yamamoto Y."/>
        </authorList>
    </citation>
    <scope>NUCLEOTIDE SEQUENCE [LARGE SCALE GENOMIC DNA]</scope>
    <source>
        <strain evidence="1 4">F9-2</strain>
    </source>
</reference>
<gene>
    <name evidence="1" type="ORF">BatF92_26420</name>
    <name evidence="2" type="ORF">ERS852511_04778</name>
</gene>
<dbReference type="AlphaFoldDB" id="A0A174UIR9"/>
<accession>A0A174UIR9</accession>
<dbReference type="EMBL" id="CZAP01000031">
    <property type="protein sequence ID" value="CUQ21236.1"/>
    <property type="molecule type" value="Genomic_DNA"/>
</dbReference>
<name>A0A174UIR9_BACT4</name>
<dbReference type="PANTHER" id="PTHR38477:SF1">
    <property type="entry name" value="MUREIN L,D-TRANSPEPTIDASE CATALYTIC DOMAIN FAMILY PROTEIN"/>
    <property type="match status" value="1"/>
</dbReference>
<dbReference type="Proteomes" id="UP000500882">
    <property type="component" value="Chromosome"/>
</dbReference>
<organism evidence="2 3">
    <name type="scientific">Bacteroides thetaiotaomicron</name>
    <dbReference type="NCBI Taxonomy" id="818"/>
    <lineage>
        <taxon>Bacteria</taxon>
        <taxon>Pseudomonadati</taxon>
        <taxon>Bacteroidota</taxon>
        <taxon>Bacteroidia</taxon>
        <taxon>Bacteroidales</taxon>
        <taxon>Bacteroidaceae</taxon>
        <taxon>Bacteroides</taxon>
    </lineage>
</organism>
<evidence type="ECO:0000313" key="1">
    <source>
        <dbReference type="EMBL" id="BCA50700.1"/>
    </source>
</evidence>